<sequence length="402" mass="41076">MTALIREVRVSGADSGPLAGETLVVKANIAVAGQPWDGASPALASVMAESNAPAVDRALAAGASIVGQANMHELAFGITSDNAAFGAVESPHGGMAGGSSGGTAAAIAGGLATMGLGTDTGGSGRIPAAFCGVVGFRPTTGRYPAGGVLTLSSSLDTISAMAADVAGLTRLDAALAGGGEEAMPADLSGIRLGRIRDPFWMDLDGRVERRVEEALDLLRTAGATVEERDIGGITDAIEATALPLVVAEARRWWAPFLREKLQIALEDFPPRIASADVAEVFRAIASDTTDDATLEKLRRDGISRIRGLLEQALDGLDALVYPAVPIAAPPVGTTEVELNGTTHALFPLLTNRALAASLSGAPAISLPIRGFDARPLGLELMGRPQGDRALIGIALAAERVIR</sequence>
<dbReference type="GO" id="GO:0016787">
    <property type="term" value="F:hydrolase activity"/>
    <property type="evidence" value="ECO:0007669"/>
    <property type="project" value="UniProtKB-KW"/>
</dbReference>
<dbReference type="PANTHER" id="PTHR11895">
    <property type="entry name" value="TRANSAMIDASE"/>
    <property type="match status" value="1"/>
</dbReference>
<dbReference type="InterPro" id="IPR023631">
    <property type="entry name" value="Amidase_dom"/>
</dbReference>
<gene>
    <name evidence="2" type="ORF">I0K15_18195</name>
</gene>
<reference evidence="2 3" key="1">
    <citation type="submission" date="2020-11" db="EMBL/GenBank/DDBJ databases">
        <title>Description of Pontivivens ytuae sp. nov. isolated from deep sea sediment of Mariana Trench.</title>
        <authorList>
            <person name="Wang Z."/>
            <person name="Sun Q.-L."/>
            <person name="Xu X.-D."/>
            <person name="Tang Y.-Z."/>
            <person name="Zhang J."/>
        </authorList>
    </citation>
    <scope>NUCLEOTIDE SEQUENCE [LARGE SCALE GENOMIC DNA]</scope>
    <source>
        <strain evidence="2 3">MT2928</strain>
    </source>
</reference>
<evidence type="ECO:0000313" key="3">
    <source>
        <dbReference type="Proteomes" id="UP000594800"/>
    </source>
</evidence>
<dbReference type="RefSeq" id="WP_196102895.1">
    <property type="nucleotide sequence ID" value="NZ_CP064942.1"/>
</dbReference>
<dbReference type="InterPro" id="IPR036928">
    <property type="entry name" value="AS_sf"/>
</dbReference>
<dbReference type="EMBL" id="CP064942">
    <property type="protein sequence ID" value="QPH53686.1"/>
    <property type="molecule type" value="Genomic_DNA"/>
</dbReference>
<dbReference type="SUPFAM" id="SSF75304">
    <property type="entry name" value="Amidase signature (AS) enzymes"/>
    <property type="match status" value="1"/>
</dbReference>
<name>A0A7S9LQY9_9RHOB</name>
<protein>
    <submittedName>
        <fullName evidence="2">Indole acetimide hydrolase</fullName>
    </submittedName>
</protein>
<evidence type="ECO:0000313" key="2">
    <source>
        <dbReference type="EMBL" id="QPH53686.1"/>
    </source>
</evidence>
<dbReference type="PANTHER" id="PTHR11895:SF151">
    <property type="entry name" value="GLUTAMYL-TRNA(GLN) AMIDOTRANSFERASE SUBUNIT A"/>
    <property type="match status" value="1"/>
</dbReference>
<dbReference type="KEGG" id="poz:I0K15_18195"/>
<proteinExistence type="predicted"/>
<dbReference type="Gene3D" id="3.90.1300.10">
    <property type="entry name" value="Amidase signature (AS) domain"/>
    <property type="match status" value="1"/>
</dbReference>
<dbReference type="InterPro" id="IPR000120">
    <property type="entry name" value="Amidase"/>
</dbReference>
<feature type="domain" description="Amidase" evidence="1">
    <location>
        <begin position="12"/>
        <end position="390"/>
    </location>
</feature>
<dbReference type="Pfam" id="PF01425">
    <property type="entry name" value="Amidase"/>
    <property type="match status" value="1"/>
</dbReference>
<evidence type="ECO:0000259" key="1">
    <source>
        <dbReference type="Pfam" id="PF01425"/>
    </source>
</evidence>
<keyword evidence="3" id="KW-1185">Reference proteome</keyword>
<accession>A0A7S9LQY9</accession>
<organism evidence="2 3">
    <name type="scientific">Pontivivens ytuae</name>
    <dbReference type="NCBI Taxonomy" id="2789856"/>
    <lineage>
        <taxon>Bacteria</taxon>
        <taxon>Pseudomonadati</taxon>
        <taxon>Pseudomonadota</taxon>
        <taxon>Alphaproteobacteria</taxon>
        <taxon>Rhodobacterales</taxon>
        <taxon>Paracoccaceae</taxon>
        <taxon>Pontivivens</taxon>
    </lineage>
</organism>
<dbReference type="AlphaFoldDB" id="A0A7S9LQY9"/>
<keyword evidence="2" id="KW-0378">Hydrolase</keyword>
<dbReference type="Proteomes" id="UP000594800">
    <property type="component" value="Chromosome"/>
</dbReference>